<dbReference type="Gene3D" id="3.40.50.2300">
    <property type="match status" value="1"/>
</dbReference>
<organism evidence="8 9">
    <name type="scientific">Nocardiopsis composta</name>
    <dbReference type="NCBI Taxonomy" id="157465"/>
    <lineage>
        <taxon>Bacteria</taxon>
        <taxon>Bacillati</taxon>
        <taxon>Actinomycetota</taxon>
        <taxon>Actinomycetes</taxon>
        <taxon>Streptosporangiales</taxon>
        <taxon>Nocardiopsidaceae</taxon>
        <taxon>Nocardiopsis</taxon>
    </lineage>
</organism>
<dbReference type="CDD" id="cd06170">
    <property type="entry name" value="LuxR_C_like"/>
    <property type="match status" value="1"/>
</dbReference>
<dbReference type="SMART" id="SM00421">
    <property type="entry name" value="HTH_LUXR"/>
    <property type="match status" value="1"/>
</dbReference>
<evidence type="ECO:0000256" key="2">
    <source>
        <dbReference type="ARBA" id="ARBA00023015"/>
    </source>
</evidence>
<dbReference type="SUPFAM" id="SSF46894">
    <property type="entry name" value="C-terminal effector domain of the bipartite response regulators"/>
    <property type="match status" value="1"/>
</dbReference>
<dbReference type="GO" id="GO:0000160">
    <property type="term" value="P:phosphorelay signal transduction system"/>
    <property type="evidence" value="ECO:0007669"/>
    <property type="project" value="InterPro"/>
</dbReference>
<dbReference type="PANTHER" id="PTHR43214">
    <property type="entry name" value="TWO-COMPONENT RESPONSE REGULATOR"/>
    <property type="match status" value="1"/>
</dbReference>
<dbReference type="RefSeq" id="WP_184390575.1">
    <property type="nucleotide sequence ID" value="NZ_BAAAJD010000007.1"/>
</dbReference>
<dbReference type="PRINTS" id="PR00038">
    <property type="entry name" value="HTHLUXR"/>
</dbReference>
<feature type="domain" description="Response regulatory" evidence="7">
    <location>
        <begin position="2"/>
        <end position="119"/>
    </location>
</feature>
<dbReference type="InterPro" id="IPR000792">
    <property type="entry name" value="Tscrpt_reg_LuxR_C"/>
</dbReference>
<sequence>MKLFLVDDHPIVRSGLAALFADEEDVEIVGEASNGADAVRLIALRRPDVVLMDLRLNGDMDGVQTTRRVRALPDPPRVLVLTTYESDTDIIRAVDAGASGYLLKDSPPERLFDAVRGVGRGETVLSPPVAARLMHRVRDPLPALTPRELEIVRLLAEGAGNKEIAKRIFVTEATVKTHLRRIYTKLDVDTRTAAVRAAVDRSLIRLD</sequence>
<dbReference type="InterPro" id="IPR058245">
    <property type="entry name" value="NreC/VraR/RcsB-like_REC"/>
</dbReference>
<dbReference type="InterPro" id="IPR001789">
    <property type="entry name" value="Sig_transdc_resp-reg_receiver"/>
</dbReference>
<dbReference type="InterPro" id="IPR011006">
    <property type="entry name" value="CheY-like_superfamily"/>
</dbReference>
<keyword evidence="2" id="KW-0805">Transcription regulation</keyword>
<dbReference type="PROSITE" id="PS00622">
    <property type="entry name" value="HTH_LUXR_1"/>
    <property type="match status" value="1"/>
</dbReference>
<dbReference type="AlphaFoldDB" id="A0A7W8QK18"/>
<evidence type="ECO:0000256" key="1">
    <source>
        <dbReference type="ARBA" id="ARBA00022553"/>
    </source>
</evidence>
<evidence type="ECO:0000313" key="9">
    <source>
        <dbReference type="Proteomes" id="UP000572635"/>
    </source>
</evidence>
<keyword evidence="3 8" id="KW-0238">DNA-binding</keyword>
<dbReference type="InterPro" id="IPR016032">
    <property type="entry name" value="Sig_transdc_resp-reg_C-effctor"/>
</dbReference>
<keyword evidence="1 5" id="KW-0597">Phosphoprotein</keyword>
<dbReference type="GO" id="GO:0006355">
    <property type="term" value="P:regulation of DNA-templated transcription"/>
    <property type="evidence" value="ECO:0007669"/>
    <property type="project" value="InterPro"/>
</dbReference>
<evidence type="ECO:0000259" key="7">
    <source>
        <dbReference type="PROSITE" id="PS50110"/>
    </source>
</evidence>
<dbReference type="SUPFAM" id="SSF52172">
    <property type="entry name" value="CheY-like"/>
    <property type="match status" value="1"/>
</dbReference>
<dbReference type="Pfam" id="PF00072">
    <property type="entry name" value="Response_reg"/>
    <property type="match status" value="1"/>
</dbReference>
<protein>
    <submittedName>
        <fullName evidence="8">DNA-binding NarL/FixJ family response regulator</fullName>
    </submittedName>
</protein>
<dbReference type="InterPro" id="IPR039420">
    <property type="entry name" value="WalR-like"/>
</dbReference>
<evidence type="ECO:0000259" key="6">
    <source>
        <dbReference type="PROSITE" id="PS50043"/>
    </source>
</evidence>
<gene>
    <name evidence="8" type="ORF">HDA36_001322</name>
</gene>
<keyword evidence="4" id="KW-0804">Transcription</keyword>
<evidence type="ECO:0000256" key="3">
    <source>
        <dbReference type="ARBA" id="ARBA00023125"/>
    </source>
</evidence>
<name>A0A7W8QK18_9ACTN</name>
<evidence type="ECO:0000313" key="8">
    <source>
        <dbReference type="EMBL" id="MBB5431238.1"/>
    </source>
</evidence>
<dbReference type="SMART" id="SM00448">
    <property type="entry name" value="REC"/>
    <property type="match status" value="1"/>
</dbReference>
<dbReference type="PROSITE" id="PS50110">
    <property type="entry name" value="RESPONSE_REGULATORY"/>
    <property type="match status" value="1"/>
</dbReference>
<dbReference type="GO" id="GO:0003677">
    <property type="term" value="F:DNA binding"/>
    <property type="evidence" value="ECO:0007669"/>
    <property type="project" value="UniProtKB-KW"/>
</dbReference>
<dbReference type="Pfam" id="PF00196">
    <property type="entry name" value="GerE"/>
    <property type="match status" value="1"/>
</dbReference>
<dbReference type="Proteomes" id="UP000572635">
    <property type="component" value="Unassembled WGS sequence"/>
</dbReference>
<dbReference type="PANTHER" id="PTHR43214:SF24">
    <property type="entry name" value="TRANSCRIPTIONAL REGULATORY PROTEIN NARL-RELATED"/>
    <property type="match status" value="1"/>
</dbReference>
<proteinExistence type="predicted"/>
<comment type="caution">
    <text evidence="8">The sequence shown here is derived from an EMBL/GenBank/DDBJ whole genome shotgun (WGS) entry which is preliminary data.</text>
</comment>
<dbReference type="PROSITE" id="PS50043">
    <property type="entry name" value="HTH_LUXR_2"/>
    <property type="match status" value="1"/>
</dbReference>
<evidence type="ECO:0000256" key="4">
    <source>
        <dbReference type="ARBA" id="ARBA00023163"/>
    </source>
</evidence>
<feature type="domain" description="HTH luxR-type" evidence="6">
    <location>
        <begin position="137"/>
        <end position="202"/>
    </location>
</feature>
<keyword evidence="9" id="KW-1185">Reference proteome</keyword>
<evidence type="ECO:0000256" key="5">
    <source>
        <dbReference type="PROSITE-ProRule" id="PRU00169"/>
    </source>
</evidence>
<feature type="modified residue" description="4-aspartylphosphate" evidence="5">
    <location>
        <position position="53"/>
    </location>
</feature>
<dbReference type="CDD" id="cd17535">
    <property type="entry name" value="REC_NarL-like"/>
    <property type="match status" value="1"/>
</dbReference>
<accession>A0A7W8QK18</accession>
<reference evidence="8 9" key="1">
    <citation type="submission" date="2020-08" db="EMBL/GenBank/DDBJ databases">
        <title>Sequencing the genomes of 1000 actinobacteria strains.</title>
        <authorList>
            <person name="Klenk H.-P."/>
        </authorList>
    </citation>
    <scope>NUCLEOTIDE SEQUENCE [LARGE SCALE GENOMIC DNA]</scope>
    <source>
        <strain evidence="8 9">DSM 44551</strain>
    </source>
</reference>
<dbReference type="EMBL" id="JACHDB010000001">
    <property type="protein sequence ID" value="MBB5431238.1"/>
    <property type="molecule type" value="Genomic_DNA"/>
</dbReference>